<evidence type="ECO:0000259" key="4">
    <source>
        <dbReference type="PROSITE" id="PS50030"/>
    </source>
</evidence>
<evidence type="ECO:0000313" key="6">
    <source>
        <dbReference type="Proteomes" id="UP000095280"/>
    </source>
</evidence>
<evidence type="ECO:0000256" key="1">
    <source>
        <dbReference type="PROSITE-ProRule" id="PRU00176"/>
    </source>
</evidence>
<name>A0A1I8ITA9_9PLAT</name>
<feature type="compositionally biased region" description="Basic and acidic residues" evidence="2">
    <location>
        <begin position="54"/>
        <end position="66"/>
    </location>
</feature>
<dbReference type="Gene3D" id="1.25.40.10">
    <property type="entry name" value="Tetratricopeptide repeat domain"/>
    <property type="match status" value="1"/>
</dbReference>
<feature type="region of interest" description="Disordered" evidence="2">
    <location>
        <begin position="382"/>
        <end position="421"/>
    </location>
</feature>
<dbReference type="AlphaFoldDB" id="A0A1I8ITA9"/>
<feature type="compositionally biased region" description="Basic and acidic residues" evidence="2">
    <location>
        <begin position="86"/>
        <end position="97"/>
    </location>
</feature>
<dbReference type="InterPro" id="IPR011990">
    <property type="entry name" value="TPR-like_helical_dom_sf"/>
</dbReference>
<sequence length="504" mass="55786">MKSLRIPMFMWYLFSALFDEDVPSDSDTSDDDDYDYHRPWQLNGHGAASQSSESNDHRSPTYHNREKVIRTAEEAEKNANELIEAEEQRKEQQLKRDEKKRKKREKKLRKKQNLELQSSFANANGSGGHHGNGGLSHEAGSSNGSADHGKFRLKQRICRVWYKIRSSSSNNSSSSKQQQQQQQPIANPTVEPIATSRELAKAANACMAACELNRALQLYCNAISLNPTDCRYYGSRAACLYQLDRFRTPTRPSASALSTPADFYMRGLAQLRLEQPAEACASFAHVLAIDPNSSDAAAKLNEAKKLQLESMGFTAARCEEALNRNNGNMQLAADWLMTVATAASPHGNVQPRTAVPAVSQQARPSSAAQSYTAAAKSSYAQAIGQSKPQLQHHQQPLAQQKNNYNSHSPTEQQPQQEQQQTEMKITALWVGNVMPDVSEEQLCAAFARHGSVVSARLLRQSCCAFVNMRSQEDARRAMMALNGQAVGSRRLLVKFSASGPKKGP</sequence>
<dbReference type="CDD" id="cd00590">
    <property type="entry name" value="RRM_SF"/>
    <property type="match status" value="1"/>
</dbReference>
<dbReference type="SUPFAM" id="SSF54928">
    <property type="entry name" value="RNA-binding domain, RBD"/>
    <property type="match status" value="1"/>
</dbReference>
<feature type="compositionally biased region" description="Acidic residues" evidence="2">
    <location>
        <begin position="22"/>
        <end position="34"/>
    </location>
</feature>
<accession>A0A1I8ITA9</accession>
<dbReference type="InterPro" id="IPR019734">
    <property type="entry name" value="TPR_rpt"/>
</dbReference>
<dbReference type="SMART" id="SM00165">
    <property type="entry name" value="UBA"/>
    <property type="match status" value="1"/>
</dbReference>
<feature type="region of interest" description="Disordered" evidence="2">
    <location>
        <begin position="79"/>
        <end position="148"/>
    </location>
</feature>
<feature type="signal peptide" evidence="3">
    <location>
        <begin position="1"/>
        <end position="24"/>
    </location>
</feature>
<dbReference type="Pfam" id="PF22562">
    <property type="entry name" value="UBA_7"/>
    <property type="match status" value="1"/>
</dbReference>
<dbReference type="PANTHER" id="PTHR47678">
    <property type="entry name" value="TETRATRICOPEPTIDE REPEAT PROTEIN 31"/>
    <property type="match status" value="1"/>
</dbReference>
<feature type="chain" id="PRO_5009321194" evidence="3">
    <location>
        <begin position="25"/>
        <end position="504"/>
    </location>
</feature>
<feature type="compositionally biased region" description="Low complexity" evidence="2">
    <location>
        <begin position="357"/>
        <end position="370"/>
    </location>
</feature>
<dbReference type="SUPFAM" id="SSF48452">
    <property type="entry name" value="TPR-like"/>
    <property type="match status" value="1"/>
</dbReference>
<feature type="compositionally biased region" description="Gly residues" evidence="2">
    <location>
        <begin position="125"/>
        <end position="134"/>
    </location>
</feature>
<dbReference type="GO" id="GO:0003723">
    <property type="term" value="F:RNA binding"/>
    <property type="evidence" value="ECO:0007669"/>
    <property type="project" value="UniProtKB-UniRule"/>
</dbReference>
<keyword evidence="1" id="KW-0694">RNA-binding</keyword>
<dbReference type="InterPro" id="IPR012677">
    <property type="entry name" value="Nucleotide-bd_a/b_plait_sf"/>
</dbReference>
<dbReference type="InterPro" id="IPR015940">
    <property type="entry name" value="UBA"/>
</dbReference>
<proteinExistence type="predicted"/>
<dbReference type="PROSITE" id="PS50030">
    <property type="entry name" value="UBA"/>
    <property type="match status" value="1"/>
</dbReference>
<evidence type="ECO:0000256" key="3">
    <source>
        <dbReference type="SAM" id="SignalP"/>
    </source>
</evidence>
<evidence type="ECO:0000313" key="7">
    <source>
        <dbReference type="WBParaSite" id="maker-uti_cns_0016301-snap-gene-0.4-mRNA-1"/>
    </source>
</evidence>
<feature type="compositionally biased region" description="Low complexity" evidence="2">
    <location>
        <begin position="114"/>
        <end position="124"/>
    </location>
</feature>
<dbReference type="WBParaSite" id="maker-uti_cns_0016301-snap-gene-0.4-mRNA-1">
    <property type="protein sequence ID" value="maker-uti_cns_0016301-snap-gene-0.4-mRNA-1"/>
    <property type="gene ID" value="maker-uti_cns_0016301-snap-gene-0.4"/>
</dbReference>
<protein>
    <submittedName>
        <fullName evidence="7">TPR_REGION domain-containing protein</fullName>
    </submittedName>
</protein>
<dbReference type="InterPro" id="IPR035979">
    <property type="entry name" value="RBD_domain_sf"/>
</dbReference>
<feature type="domain" description="RRM" evidence="5">
    <location>
        <begin position="426"/>
        <end position="498"/>
    </location>
</feature>
<feature type="region of interest" description="Disordered" evidence="2">
    <location>
        <begin position="22"/>
        <end position="66"/>
    </location>
</feature>
<dbReference type="Proteomes" id="UP000095280">
    <property type="component" value="Unplaced"/>
</dbReference>
<dbReference type="Gene3D" id="3.30.70.330">
    <property type="match status" value="1"/>
</dbReference>
<evidence type="ECO:0000259" key="5">
    <source>
        <dbReference type="PROSITE" id="PS50102"/>
    </source>
</evidence>
<evidence type="ECO:0000256" key="2">
    <source>
        <dbReference type="SAM" id="MobiDB-lite"/>
    </source>
</evidence>
<feature type="region of interest" description="Disordered" evidence="2">
    <location>
        <begin position="167"/>
        <end position="186"/>
    </location>
</feature>
<dbReference type="PROSITE" id="PS50102">
    <property type="entry name" value="RRM"/>
    <property type="match status" value="1"/>
</dbReference>
<keyword evidence="6" id="KW-1185">Reference proteome</keyword>
<keyword evidence="3" id="KW-0732">Signal</keyword>
<dbReference type="PANTHER" id="PTHR47678:SF1">
    <property type="entry name" value="TETRATRICOPEPTIDE REPEAT PROTEIN 31"/>
    <property type="match status" value="1"/>
</dbReference>
<dbReference type="SMART" id="SM00360">
    <property type="entry name" value="RRM"/>
    <property type="match status" value="1"/>
</dbReference>
<feature type="compositionally biased region" description="Basic residues" evidence="2">
    <location>
        <begin position="98"/>
        <end position="111"/>
    </location>
</feature>
<dbReference type="Gene3D" id="1.10.8.10">
    <property type="entry name" value="DNA helicase RuvA subunit, C-terminal domain"/>
    <property type="match status" value="1"/>
</dbReference>
<organism evidence="6 7">
    <name type="scientific">Macrostomum lignano</name>
    <dbReference type="NCBI Taxonomy" id="282301"/>
    <lineage>
        <taxon>Eukaryota</taxon>
        <taxon>Metazoa</taxon>
        <taxon>Spiralia</taxon>
        <taxon>Lophotrochozoa</taxon>
        <taxon>Platyhelminthes</taxon>
        <taxon>Rhabditophora</taxon>
        <taxon>Macrostomorpha</taxon>
        <taxon>Macrostomida</taxon>
        <taxon>Macrostomidae</taxon>
        <taxon>Macrostomum</taxon>
    </lineage>
</organism>
<dbReference type="Pfam" id="PF00076">
    <property type="entry name" value="RRM_1"/>
    <property type="match status" value="1"/>
</dbReference>
<feature type="region of interest" description="Disordered" evidence="2">
    <location>
        <begin position="347"/>
        <end position="370"/>
    </location>
</feature>
<feature type="compositionally biased region" description="Low complexity" evidence="2">
    <location>
        <begin position="385"/>
        <end position="401"/>
    </location>
</feature>
<feature type="compositionally biased region" description="Low complexity" evidence="2">
    <location>
        <begin position="167"/>
        <end position="183"/>
    </location>
</feature>
<dbReference type="InterPro" id="IPR000504">
    <property type="entry name" value="RRM_dom"/>
</dbReference>
<feature type="compositionally biased region" description="Low complexity" evidence="2">
    <location>
        <begin position="409"/>
        <end position="421"/>
    </location>
</feature>
<feature type="domain" description="UBA" evidence="4">
    <location>
        <begin position="299"/>
        <end position="339"/>
    </location>
</feature>
<reference evidence="7" key="1">
    <citation type="submission" date="2016-11" db="UniProtKB">
        <authorList>
            <consortium name="WormBaseParasite"/>
        </authorList>
    </citation>
    <scope>IDENTIFICATION</scope>
</reference>
<dbReference type="SMART" id="SM00028">
    <property type="entry name" value="TPR"/>
    <property type="match status" value="2"/>
</dbReference>